<keyword evidence="4" id="KW-0274">FAD</keyword>
<dbReference type="Pfam" id="PF01565">
    <property type="entry name" value="FAD_binding_4"/>
    <property type="match status" value="1"/>
</dbReference>
<evidence type="ECO:0000256" key="3">
    <source>
        <dbReference type="ARBA" id="ARBA00022630"/>
    </source>
</evidence>
<dbReference type="Gene3D" id="3.30.43.10">
    <property type="entry name" value="Uridine Diphospho-n-acetylenolpyruvylglucosamine Reductase, domain 2"/>
    <property type="match status" value="1"/>
</dbReference>
<dbReference type="AlphaFoldDB" id="A0A7I7U9X6"/>
<gene>
    <name evidence="7" type="ORF">MPRF_42880</name>
</gene>
<dbReference type="InterPro" id="IPR016166">
    <property type="entry name" value="FAD-bd_PCMH"/>
</dbReference>
<name>A0A7I7U9X6_MYCPF</name>
<evidence type="ECO:0000256" key="5">
    <source>
        <dbReference type="ARBA" id="ARBA00023002"/>
    </source>
</evidence>
<reference evidence="7 8" key="1">
    <citation type="journal article" date="2019" name="Emerg. Microbes Infect.">
        <title>Comprehensive subspecies identification of 175 nontuberculous mycobacteria species based on 7547 genomic profiles.</title>
        <authorList>
            <person name="Matsumoto Y."/>
            <person name="Kinjo T."/>
            <person name="Motooka D."/>
            <person name="Nabeya D."/>
            <person name="Jung N."/>
            <person name="Uechi K."/>
            <person name="Horii T."/>
            <person name="Iida T."/>
            <person name="Fujita J."/>
            <person name="Nakamura S."/>
        </authorList>
    </citation>
    <scope>NUCLEOTIDE SEQUENCE [LARGE SCALE GENOMIC DNA]</scope>
    <source>
        <strain evidence="7 8">JCM 6367</strain>
    </source>
</reference>
<evidence type="ECO:0000313" key="8">
    <source>
        <dbReference type="Proteomes" id="UP000466554"/>
    </source>
</evidence>
<dbReference type="InterPro" id="IPR006093">
    <property type="entry name" value="Oxy_OxRdtase_FAD_BS"/>
</dbReference>
<dbReference type="EMBL" id="AP022598">
    <property type="protein sequence ID" value="BBY77389.1"/>
    <property type="molecule type" value="Genomic_DNA"/>
</dbReference>
<keyword evidence="3" id="KW-0285">Flavoprotein</keyword>
<dbReference type="Gene3D" id="3.30.465.10">
    <property type="match status" value="1"/>
</dbReference>
<dbReference type="Proteomes" id="UP000466554">
    <property type="component" value="Chromosome"/>
</dbReference>
<accession>A0A7I7U9X6</accession>
<comment type="similarity">
    <text evidence="2">Belongs to the oxygen-dependent FAD-linked oxidoreductase family.</text>
</comment>
<evidence type="ECO:0000259" key="6">
    <source>
        <dbReference type="PROSITE" id="PS51387"/>
    </source>
</evidence>
<comment type="cofactor">
    <cofactor evidence="1">
        <name>FAD</name>
        <dbReference type="ChEBI" id="CHEBI:57692"/>
    </cofactor>
</comment>
<evidence type="ECO:0000256" key="1">
    <source>
        <dbReference type="ARBA" id="ARBA00001974"/>
    </source>
</evidence>
<dbReference type="InterPro" id="IPR016169">
    <property type="entry name" value="FAD-bd_PCMH_sub2"/>
</dbReference>
<dbReference type="PROSITE" id="PS51387">
    <property type="entry name" value="FAD_PCMH"/>
    <property type="match status" value="1"/>
</dbReference>
<dbReference type="PANTHER" id="PTHR42973:SF39">
    <property type="entry name" value="FAD-BINDING PCMH-TYPE DOMAIN-CONTAINING PROTEIN"/>
    <property type="match status" value="1"/>
</dbReference>
<evidence type="ECO:0000313" key="7">
    <source>
        <dbReference type="EMBL" id="BBY77389.1"/>
    </source>
</evidence>
<dbReference type="InterPro" id="IPR016167">
    <property type="entry name" value="FAD-bd_PCMH_sub1"/>
</dbReference>
<dbReference type="PROSITE" id="PS00862">
    <property type="entry name" value="OX2_COVAL_FAD"/>
    <property type="match status" value="1"/>
</dbReference>
<evidence type="ECO:0000256" key="2">
    <source>
        <dbReference type="ARBA" id="ARBA00005466"/>
    </source>
</evidence>
<sequence>MSGMSRDFLALPGSEVYRAGTTPHNSSVAQQPIAVAQPQRPEDVAEVVQWAAESGVGIAVQASGHGAGAAIDEDRVLIDTSAMTQLSIDPDAGIAHVGVGMTWSALNAQAEKFGLMGLAGSSPSVSIAGYTFGGGVGWLNRPYGMASNRLLRVDYVDGQGRRRRASDDADDPVDREALWAFRGGGGVGVATSVSIELVAPPELWAGFHLWHIDALKPVVAAWSTAMDRVGDALSTSISVLHTPPDAPLPPPLRGVPVVHLAFASPMGAEAASPLTNALRVAPPPAFTSTWAPADAARLAQIHLDPPDPVPALGLGRWLNVGAAGVAIEMLSCATALDSPVKMIEVRNVQHPGSGRRGALTSVPGAYLLHAVGLAADDHSRAATDDLLARIQSTAAPVDIGMAAAPFAEGRVEIPDGLPMEALQRLAAIRAAVDPQARILPTRLMGGATGA</sequence>
<organism evidence="7 8">
    <name type="scientific">Mycolicibacterium parafortuitum</name>
    <name type="common">Mycobacterium parafortuitum</name>
    <dbReference type="NCBI Taxonomy" id="39692"/>
    <lineage>
        <taxon>Bacteria</taxon>
        <taxon>Bacillati</taxon>
        <taxon>Actinomycetota</taxon>
        <taxon>Actinomycetes</taxon>
        <taxon>Mycobacteriales</taxon>
        <taxon>Mycobacteriaceae</taxon>
        <taxon>Mycolicibacterium</taxon>
    </lineage>
</organism>
<protein>
    <recommendedName>
        <fullName evidence="6">FAD-binding PCMH-type domain-containing protein</fullName>
    </recommendedName>
</protein>
<dbReference type="Gene3D" id="3.40.462.20">
    <property type="match status" value="1"/>
</dbReference>
<dbReference type="SUPFAM" id="SSF56176">
    <property type="entry name" value="FAD-binding/transporter-associated domain-like"/>
    <property type="match status" value="1"/>
</dbReference>
<proteinExistence type="inferred from homology"/>
<keyword evidence="5" id="KW-0560">Oxidoreductase</keyword>
<dbReference type="GO" id="GO:0016491">
    <property type="term" value="F:oxidoreductase activity"/>
    <property type="evidence" value="ECO:0007669"/>
    <property type="project" value="UniProtKB-KW"/>
</dbReference>
<dbReference type="GO" id="GO:0071949">
    <property type="term" value="F:FAD binding"/>
    <property type="evidence" value="ECO:0007669"/>
    <property type="project" value="InterPro"/>
</dbReference>
<evidence type="ECO:0000256" key="4">
    <source>
        <dbReference type="ARBA" id="ARBA00022827"/>
    </source>
</evidence>
<dbReference type="PANTHER" id="PTHR42973">
    <property type="entry name" value="BINDING OXIDOREDUCTASE, PUTATIVE (AFU_ORTHOLOGUE AFUA_1G17690)-RELATED"/>
    <property type="match status" value="1"/>
</dbReference>
<dbReference type="InterPro" id="IPR050416">
    <property type="entry name" value="FAD-linked_Oxidoreductase"/>
</dbReference>
<dbReference type="InterPro" id="IPR006094">
    <property type="entry name" value="Oxid_FAD_bind_N"/>
</dbReference>
<feature type="domain" description="FAD-binding PCMH-type" evidence="6">
    <location>
        <begin position="28"/>
        <end position="200"/>
    </location>
</feature>
<dbReference type="InterPro" id="IPR036318">
    <property type="entry name" value="FAD-bd_PCMH-like_sf"/>
</dbReference>